<feature type="transmembrane region" description="Helical" evidence="1">
    <location>
        <begin position="47"/>
        <end position="69"/>
    </location>
</feature>
<evidence type="ECO:0000313" key="2">
    <source>
        <dbReference type="EMBL" id="SDI47935.1"/>
    </source>
</evidence>
<keyword evidence="1" id="KW-0472">Membrane</keyword>
<proteinExistence type="predicted"/>
<dbReference type="AlphaFoldDB" id="A0A1G8KWN2"/>
<dbReference type="EMBL" id="FNDU01000008">
    <property type="protein sequence ID" value="SDI47935.1"/>
    <property type="molecule type" value="Genomic_DNA"/>
</dbReference>
<feature type="transmembrane region" description="Helical" evidence="1">
    <location>
        <begin position="12"/>
        <end position="35"/>
    </location>
</feature>
<keyword evidence="1" id="KW-0812">Transmembrane</keyword>
<accession>A0A1G8KWN2</accession>
<protein>
    <submittedName>
        <fullName evidence="2">Uncharacterized membrane protein YesL</fullName>
    </submittedName>
</protein>
<gene>
    <name evidence="2" type="ORF">SAMN05216352_10851</name>
</gene>
<name>A0A1G8KWN2_9BACI</name>
<feature type="transmembrane region" description="Helical" evidence="1">
    <location>
        <begin position="126"/>
        <end position="152"/>
    </location>
</feature>
<keyword evidence="1" id="KW-1133">Transmembrane helix</keyword>
<dbReference type="Pfam" id="PF04854">
    <property type="entry name" value="DUF624"/>
    <property type="match status" value="1"/>
</dbReference>
<sequence>MTMNGFYRVSEWIMRLSVVNLLWIVFNLPLVLIILNVMQVDQPGVKFFSIIVLTILAPFLFFPATAAMFSSVRDWTLSRDAVSLSKNYWFYYKENYRNSLLGGAVLTLIWFVWAVDSYYFSQANMVLMFSFIALGVILFVFTINFFSVLVHYQINVRSLLKQAFLFTFASPLLSSVISFSSFLIIYVSMNGLQLIVPLFSGTLIAFISFSAFYRFYVKYQSIHSA</sequence>
<dbReference type="Proteomes" id="UP000199017">
    <property type="component" value="Unassembled WGS sequence"/>
</dbReference>
<feature type="transmembrane region" description="Helical" evidence="1">
    <location>
        <begin position="100"/>
        <end position="120"/>
    </location>
</feature>
<evidence type="ECO:0000313" key="3">
    <source>
        <dbReference type="Proteomes" id="UP000199017"/>
    </source>
</evidence>
<reference evidence="2 3" key="1">
    <citation type="submission" date="2016-10" db="EMBL/GenBank/DDBJ databases">
        <authorList>
            <person name="de Groot N.N."/>
        </authorList>
    </citation>
    <scope>NUCLEOTIDE SEQUENCE [LARGE SCALE GENOMIC DNA]</scope>
    <source>
        <strain evidence="3">P4B,CCM 7963,CECT 7998,DSM 25260,IBRC-M 10614,KCTC 13821</strain>
    </source>
</reference>
<feature type="transmembrane region" description="Helical" evidence="1">
    <location>
        <begin position="164"/>
        <end position="188"/>
    </location>
</feature>
<feature type="transmembrane region" description="Helical" evidence="1">
    <location>
        <begin position="194"/>
        <end position="216"/>
    </location>
</feature>
<evidence type="ECO:0000256" key="1">
    <source>
        <dbReference type="SAM" id="Phobius"/>
    </source>
</evidence>
<organism evidence="2 3">
    <name type="scientific">Alteribacillus bidgolensis</name>
    <dbReference type="NCBI Taxonomy" id="930129"/>
    <lineage>
        <taxon>Bacteria</taxon>
        <taxon>Bacillati</taxon>
        <taxon>Bacillota</taxon>
        <taxon>Bacilli</taxon>
        <taxon>Bacillales</taxon>
        <taxon>Bacillaceae</taxon>
        <taxon>Alteribacillus</taxon>
    </lineage>
</organism>
<dbReference type="OrthoDB" id="2182676at2"/>
<dbReference type="STRING" id="930129.SAMN05216352_10851"/>
<dbReference type="InterPro" id="IPR006938">
    <property type="entry name" value="DUF624"/>
</dbReference>
<keyword evidence="3" id="KW-1185">Reference proteome</keyword>